<organism evidence="1 2">
    <name type="scientific">Beauveria bassiana</name>
    <name type="common">White muscardine disease fungus</name>
    <name type="synonym">Tritirachium shiotae</name>
    <dbReference type="NCBI Taxonomy" id="176275"/>
    <lineage>
        <taxon>Eukaryota</taxon>
        <taxon>Fungi</taxon>
        <taxon>Dikarya</taxon>
        <taxon>Ascomycota</taxon>
        <taxon>Pezizomycotina</taxon>
        <taxon>Sordariomycetes</taxon>
        <taxon>Hypocreomycetidae</taxon>
        <taxon>Hypocreales</taxon>
        <taxon>Cordycipitaceae</taxon>
        <taxon>Beauveria</taxon>
    </lineage>
</organism>
<sequence>MIPAHRTCTKLHRQIDNPWTVVTLINQVTNENKMIAHFSVEFDLVKQSIQSLPHAVHITHEYQAFCSPE</sequence>
<dbReference type="EMBL" id="MRVG01000007">
    <property type="protein sequence ID" value="PMB67565.1"/>
    <property type="molecule type" value="Genomic_DNA"/>
</dbReference>
<gene>
    <name evidence="1" type="ORF">BM221_007235</name>
</gene>
<dbReference type="Proteomes" id="UP000235728">
    <property type="component" value="Unassembled WGS sequence"/>
</dbReference>
<name>A0A2N6NJW4_BEABA</name>
<proteinExistence type="predicted"/>
<evidence type="ECO:0000313" key="1">
    <source>
        <dbReference type="EMBL" id="PMB67565.1"/>
    </source>
</evidence>
<protein>
    <submittedName>
        <fullName evidence="1">Uncharacterized protein</fullName>
    </submittedName>
</protein>
<accession>A0A2N6NJW4</accession>
<reference evidence="1 2" key="1">
    <citation type="journal article" date="2016" name="Appl. Microbiol. Biotechnol.">
        <title>Characterization of T-DNA insertion mutants with decreased virulence in the entomopathogenic fungus Beauveria bassiana JEF-007.</title>
        <authorList>
            <person name="Kim S."/>
            <person name="Lee S.J."/>
            <person name="Nai Y.S."/>
            <person name="Yu J.S."/>
            <person name="Lee M.R."/>
            <person name="Yang Y.T."/>
            <person name="Kim J.S."/>
        </authorList>
    </citation>
    <scope>NUCLEOTIDE SEQUENCE [LARGE SCALE GENOMIC DNA]</scope>
    <source>
        <strain evidence="1 2">JEF-007</strain>
    </source>
</reference>
<evidence type="ECO:0000313" key="2">
    <source>
        <dbReference type="Proteomes" id="UP000235728"/>
    </source>
</evidence>
<comment type="caution">
    <text evidence="1">The sequence shown here is derived from an EMBL/GenBank/DDBJ whole genome shotgun (WGS) entry which is preliminary data.</text>
</comment>
<dbReference type="AlphaFoldDB" id="A0A2N6NJW4"/>